<dbReference type="Proteomes" id="UP000249619">
    <property type="component" value="Unassembled WGS sequence"/>
</dbReference>
<keyword evidence="1" id="KW-0472">Membrane</keyword>
<dbReference type="EMBL" id="QGDH01000069">
    <property type="protein sequence ID" value="RAR10001.1"/>
    <property type="molecule type" value="Genomic_DNA"/>
</dbReference>
<feature type="transmembrane region" description="Helical" evidence="1">
    <location>
        <begin position="52"/>
        <end position="71"/>
    </location>
</feature>
<protein>
    <submittedName>
        <fullName evidence="2">Uncharacterized protein</fullName>
    </submittedName>
</protein>
<dbReference type="AlphaFoldDB" id="A0A364N2D7"/>
<keyword evidence="1" id="KW-1133">Transmembrane helix</keyword>
<keyword evidence="3" id="KW-1185">Reference proteome</keyword>
<proteinExistence type="predicted"/>
<name>A0A364N2D7_STELY</name>
<dbReference type="STRING" id="183478.A0A364N2D7"/>
<evidence type="ECO:0000313" key="2">
    <source>
        <dbReference type="EMBL" id="RAR10001.1"/>
    </source>
</evidence>
<comment type="caution">
    <text evidence="2">The sequence shown here is derived from an EMBL/GenBank/DDBJ whole genome shotgun (WGS) entry which is preliminary data.</text>
</comment>
<sequence>MASTTSQSHPLLLATSAAYGVLALGHTMKGLEQFKHPSMNTLPVVLRGASKIGWYEGSGFFLIMGILNYKWAQTGIYDVYDKGIAGILTGLLAAAGVAYWRSNDKPTAVTLATVAILQGLGVRHGWYHRFA</sequence>
<evidence type="ECO:0000256" key="1">
    <source>
        <dbReference type="SAM" id="Phobius"/>
    </source>
</evidence>
<gene>
    <name evidence="2" type="ORF">DDE83_005216</name>
</gene>
<evidence type="ECO:0000313" key="3">
    <source>
        <dbReference type="Proteomes" id="UP000249619"/>
    </source>
</evidence>
<keyword evidence="1" id="KW-0812">Transmembrane</keyword>
<feature type="transmembrane region" description="Helical" evidence="1">
    <location>
        <begin position="83"/>
        <end position="101"/>
    </location>
</feature>
<reference evidence="3" key="1">
    <citation type="submission" date="2018-05" db="EMBL/GenBank/DDBJ databases">
        <title>Draft genome sequence of Stemphylium lycopersici strain CIDEFI 213.</title>
        <authorList>
            <person name="Medina R."/>
            <person name="Franco M.E.E."/>
            <person name="Lucentini C.G."/>
            <person name="Saparrat M.C.N."/>
            <person name="Balatti P.A."/>
        </authorList>
    </citation>
    <scope>NUCLEOTIDE SEQUENCE [LARGE SCALE GENOMIC DNA]</scope>
    <source>
        <strain evidence="3">CIDEFI 213</strain>
    </source>
</reference>
<accession>A0A364N2D7</accession>
<organism evidence="2 3">
    <name type="scientific">Stemphylium lycopersici</name>
    <name type="common">Tomato gray leaf spot disease fungus</name>
    <name type="synonym">Thyrospora lycopersici</name>
    <dbReference type="NCBI Taxonomy" id="183478"/>
    <lineage>
        <taxon>Eukaryota</taxon>
        <taxon>Fungi</taxon>
        <taxon>Dikarya</taxon>
        <taxon>Ascomycota</taxon>
        <taxon>Pezizomycotina</taxon>
        <taxon>Dothideomycetes</taxon>
        <taxon>Pleosporomycetidae</taxon>
        <taxon>Pleosporales</taxon>
        <taxon>Pleosporineae</taxon>
        <taxon>Pleosporaceae</taxon>
        <taxon>Stemphylium</taxon>
    </lineage>
</organism>